<dbReference type="SUPFAM" id="SSF55347">
    <property type="entry name" value="Glyceraldehyde-3-phosphate dehydrogenase-like, C-terminal domain"/>
    <property type="match status" value="1"/>
</dbReference>
<gene>
    <name evidence="6" type="ORF">N4R40_08400</name>
</gene>
<dbReference type="Gene3D" id="3.30.360.10">
    <property type="entry name" value="Dihydrodipicolinate Reductase, domain 2"/>
    <property type="match status" value="1"/>
</dbReference>
<sequence length="324" mass="33937">MNTPARWAVLGAGAITTDFVHALPAASHGVLHAVAARDADRARAFADAHGAPVWGTYDEILARDDVDAVYIGTVHTSHAALAHAALDAGKAVLCEKPLGVTVEETEALLAHADAVGLPLVEAFKYRFGPFPDRLRRMIESGVLGEVTEIEASIGFDAGDRSGRLFDPATAGGAILDAGCYPVSLAVGVAAWTNQLSDPRIVDASGVVGEVDERAEATIVFGALTARVATAITQSLSRRAVIRGTAGELEIANVWGSRAESTDAATLRLSDGTVEEIRTDTVSPMAAEADATILALREGRTQAPEMPWDETLAIARLLADWRAAL</sequence>
<evidence type="ECO:0000259" key="4">
    <source>
        <dbReference type="Pfam" id="PF01408"/>
    </source>
</evidence>
<dbReference type="EMBL" id="JAODOR010000010">
    <property type="protein sequence ID" value="MCT9002383.1"/>
    <property type="molecule type" value="Genomic_DNA"/>
</dbReference>
<dbReference type="InterPro" id="IPR000683">
    <property type="entry name" value="Gfo/Idh/MocA-like_OxRdtase_N"/>
</dbReference>
<evidence type="ECO:0000256" key="2">
    <source>
        <dbReference type="ARBA" id="ARBA00023002"/>
    </source>
</evidence>
<dbReference type="PANTHER" id="PTHR22604:SF105">
    <property type="entry name" value="TRANS-1,2-DIHYDROBENZENE-1,2-DIOL DEHYDROGENASE"/>
    <property type="match status" value="1"/>
</dbReference>
<evidence type="ECO:0000256" key="3">
    <source>
        <dbReference type="ARBA" id="ARBA00023027"/>
    </source>
</evidence>
<dbReference type="Pfam" id="PF22725">
    <property type="entry name" value="GFO_IDH_MocA_C3"/>
    <property type="match status" value="1"/>
</dbReference>
<dbReference type="Proteomes" id="UP001300496">
    <property type="component" value="Unassembled WGS sequence"/>
</dbReference>
<dbReference type="InterPro" id="IPR036291">
    <property type="entry name" value="NAD(P)-bd_dom_sf"/>
</dbReference>
<dbReference type="InterPro" id="IPR055170">
    <property type="entry name" value="GFO_IDH_MocA-like_dom"/>
</dbReference>
<proteinExistence type="inferred from homology"/>
<dbReference type="SUPFAM" id="SSF51735">
    <property type="entry name" value="NAD(P)-binding Rossmann-fold domains"/>
    <property type="match status" value="1"/>
</dbReference>
<dbReference type="PANTHER" id="PTHR22604">
    <property type="entry name" value="OXIDOREDUCTASES"/>
    <property type="match status" value="1"/>
</dbReference>
<comment type="similarity">
    <text evidence="1">Belongs to the Gfo/Idh/MocA family.</text>
</comment>
<evidence type="ECO:0000256" key="1">
    <source>
        <dbReference type="ARBA" id="ARBA00010928"/>
    </source>
</evidence>
<evidence type="ECO:0000313" key="6">
    <source>
        <dbReference type="EMBL" id="MCT9002383.1"/>
    </source>
</evidence>
<name>A0ABT2PET8_9MICO</name>
<dbReference type="RefSeq" id="WP_261606923.1">
    <property type="nucleotide sequence ID" value="NZ_JAODOR010000010.1"/>
</dbReference>
<reference evidence="6 7" key="1">
    <citation type="journal article" date="2024" name="Int. J. Syst. Evol. Microbiol.">
        <title>Microbacterium memoriense sp. nov., a member of the Actinomycetota from marine beach sediment of the north coast of Portugal.</title>
        <authorList>
            <person name="Santos J.D.N.D."/>
            <person name="Klimek D."/>
            <person name="Calusinska M."/>
            <person name="Lobo-da-Cunha A."/>
            <person name="Catita J."/>
            <person name="Goncalves H."/>
            <person name="Gonzalez I."/>
            <person name="Lage O.M."/>
        </authorList>
    </citation>
    <scope>NUCLEOTIDE SEQUENCE [LARGE SCALE GENOMIC DNA]</scope>
    <source>
        <strain evidence="6 7">PMIC_1C1B</strain>
    </source>
</reference>
<dbReference type="InterPro" id="IPR050984">
    <property type="entry name" value="Gfo/Idh/MocA_domain"/>
</dbReference>
<keyword evidence="3" id="KW-0520">NAD</keyword>
<keyword evidence="2" id="KW-0560">Oxidoreductase</keyword>
<keyword evidence="7" id="KW-1185">Reference proteome</keyword>
<accession>A0ABT2PET8</accession>
<organism evidence="6 7">
    <name type="scientific">Microbacterium memoriense</name>
    <dbReference type="NCBI Taxonomy" id="2978350"/>
    <lineage>
        <taxon>Bacteria</taxon>
        <taxon>Bacillati</taxon>
        <taxon>Actinomycetota</taxon>
        <taxon>Actinomycetes</taxon>
        <taxon>Micrococcales</taxon>
        <taxon>Microbacteriaceae</taxon>
        <taxon>Microbacterium</taxon>
    </lineage>
</organism>
<dbReference type="Gene3D" id="3.40.50.720">
    <property type="entry name" value="NAD(P)-binding Rossmann-like Domain"/>
    <property type="match status" value="1"/>
</dbReference>
<protein>
    <submittedName>
        <fullName evidence="6">Gfo/Idh/MocA family oxidoreductase</fullName>
    </submittedName>
</protein>
<dbReference type="Pfam" id="PF01408">
    <property type="entry name" value="GFO_IDH_MocA"/>
    <property type="match status" value="1"/>
</dbReference>
<feature type="domain" description="GFO/IDH/MocA-like oxidoreductase" evidence="5">
    <location>
        <begin position="133"/>
        <end position="248"/>
    </location>
</feature>
<comment type="caution">
    <text evidence="6">The sequence shown here is derived from an EMBL/GenBank/DDBJ whole genome shotgun (WGS) entry which is preliminary data.</text>
</comment>
<feature type="domain" description="Gfo/Idh/MocA-like oxidoreductase N-terminal" evidence="4">
    <location>
        <begin position="6"/>
        <end position="118"/>
    </location>
</feature>
<evidence type="ECO:0000259" key="5">
    <source>
        <dbReference type="Pfam" id="PF22725"/>
    </source>
</evidence>
<evidence type="ECO:0000313" key="7">
    <source>
        <dbReference type="Proteomes" id="UP001300496"/>
    </source>
</evidence>